<evidence type="ECO:0000313" key="3">
    <source>
        <dbReference type="Proteomes" id="UP000182658"/>
    </source>
</evidence>
<dbReference type="STRING" id="1408157.A0A1J7JER0"/>
<dbReference type="Proteomes" id="UP000182658">
    <property type="component" value="Unassembled WGS sequence"/>
</dbReference>
<feature type="compositionally biased region" description="Polar residues" evidence="1">
    <location>
        <begin position="19"/>
        <end position="31"/>
    </location>
</feature>
<protein>
    <recommendedName>
        <fullName evidence="4">Trypsin-like serine protease</fullName>
    </recommendedName>
</protein>
<accession>A0A1J7JER0</accession>
<dbReference type="OrthoDB" id="4217619at2759"/>
<dbReference type="AlphaFoldDB" id="A0A1J7JER0"/>
<organism evidence="2 3">
    <name type="scientific">Coniochaeta ligniaria NRRL 30616</name>
    <dbReference type="NCBI Taxonomy" id="1408157"/>
    <lineage>
        <taxon>Eukaryota</taxon>
        <taxon>Fungi</taxon>
        <taxon>Dikarya</taxon>
        <taxon>Ascomycota</taxon>
        <taxon>Pezizomycotina</taxon>
        <taxon>Sordariomycetes</taxon>
        <taxon>Sordariomycetidae</taxon>
        <taxon>Coniochaetales</taxon>
        <taxon>Coniochaetaceae</taxon>
        <taxon>Coniochaeta</taxon>
    </lineage>
</organism>
<reference evidence="2 3" key="1">
    <citation type="submission" date="2016-10" db="EMBL/GenBank/DDBJ databases">
        <title>Draft genome sequence of Coniochaeta ligniaria NRRL30616, a lignocellulolytic fungus for bioabatement of inhibitors in plant biomass hydrolysates.</title>
        <authorList>
            <consortium name="DOE Joint Genome Institute"/>
            <person name="Jimenez D.J."/>
            <person name="Hector R.E."/>
            <person name="Riley R."/>
            <person name="Sun H."/>
            <person name="Grigoriev I.V."/>
            <person name="Van Elsas J.D."/>
            <person name="Nichols N.N."/>
        </authorList>
    </citation>
    <scope>NUCLEOTIDE SEQUENCE [LARGE SCALE GENOMIC DNA]</scope>
    <source>
        <strain evidence="2 3">NRRL 30616</strain>
    </source>
</reference>
<proteinExistence type="predicted"/>
<gene>
    <name evidence="2" type="ORF">CONLIGDRAFT_646374</name>
</gene>
<keyword evidence="3" id="KW-1185">Reference proteome</keyword>
<dbReference type="PANTHER" id="PTHR46366:SF8">
    <property type="entry name" value="PRO-APOPTOTIC SERINE PROTEASE NMA111"/>
    <property type="match status" value="1"/>
</dbReference>
<evidence type="ECO:0008006" key="4">
    <source>
        <dbReference type="Google" id="ProtNLM"/>
    </source>
</evidence>
<evidence type="ECO:0000256" key="1">
    <source>
        <dbReference type="SAM" id="MobiDB-lite"/>
    </source>
</evidence>
<evidence type="ECO:0000313" key="2">
    <source>
        <dbReference type="EMBL" id="OIW28184.1"/>
    </source>
</evidence>
<dbReference type="PANTHER" id="PTHR46366">
    <property type="entry name" value="PRO-APOPTOTIC SERINE PROTEASE NMA111"/>
    <property type="match status" value="1"/>
</dbReference>
<dbReference type="SUPFAM" id="SSF50494">
    <property type="entry name" value="Trypsin-like serine proteases"/>
    <property type="match status" value="1"/>
</dbReference>
<dbReference type="EMBL" id="KV875099">
    <property type="protein sequence ID" value="OIW28184.1"/>
    <property type="molecule type" value="Genomic_DNA"/>
</dbReference>
<sequence>MSDSKTSAPSMDLDVGYNTGDTSCSDTTAPPNSDMPPCLKLELVSIHRRLAELEHVVASKDGDRWQAATDAAIQGVVRVVGMCPVPFDIDRPNTFRATGFVVHVGPEIGIIATPRHVVGAGPFEGFCRFANNEEILSTIAPCWSTRLTKSSDGVGVDASLGLVVVSRHIIPHDFSSVYVIIAGSISENAKVVFRHPEHNFVLIRYDPTSSSAVFSGRMSEGELSQGDEVYFLGPGGSGHNRIVHEKTKITRISPMTLSYDTSTTPTYCAINVDCVEIGTALGKSCDTGVLVNRAGEVVALWLEYRGQRLEDGEEVRWFRGYSMKTVRSVIAQIQKGVPFDLRILGAQFWPKSKHDARNSGVSQTWVDKLESTTSASHQFLQVML</sequence>
<name>A0A1J7JER0_9PEZI</name>
<dbReference type="InParanoid" id="A0A1J7JER0"/>
<dbReference type="InterPro" id="IPR009003">
    <property type="entry name" value="Peptidase_S1_PA"/>
</dbReference>
<feature type="region of interest" description="Disordered" evidence="1">
    <location>
        <begin position="1"/>
        <end position="32"/>
    </location>
</feature>